<name>A0A5C3KTU7_COPMA</name>
<evidence type="ECO:0000313" key="3">
    <source>
        <dbReference type="Proteomes" id="UP000307440"/>
    </source>
</evidence>
<feature type="region of interest" description="Disordered" evidence="1">
    <location>
        <begin position="68"/>
        <end position="88"/>
    </location>
</feature>
<dbReference type="AlphaFoldDB" id="A0A5C3KTU7"/>
<dbReference type="EMBL" id="ML210210">
    <property type="protein sequence ID" value="TFK23876.1"/>
    <property type="molecule type" value="Genomic_DNA"/>
</dbReference>
<sequence>MTYSPKIASLARLERELKQQVALASQGVGQSVLCPSLSLCLSLSLLFSLPYPTLFLTSPHSLHLQNQFESTKLPSNTNSNPLPHPANL</sequence>
<evidence type="ECO:0000313" key="2">
    <source>
        <dbReference type="EMBL" id="TFK23876.1"/>
    </source>
</evidence>
<accession>A0A5C3KTU7</accession>
<keyword evidence="3" id="KW-1185">Reference proteome</keyword>
<evidence type="ECO:0000256" key="1">
    <source>
        <dbReference type="SAM" id="MobiDB-lite"/>
    </source>
</evidence>
<protein>
    <submittedName>
        <fullName evidence="2">Uncharacterized protein</fullName>
    </submittedName>
</protein>
<gene>
    <name evidence="2" type="ORF">FA15DRAFT_670076</name>
</gene>
<organism evidence="2 3">
    <name type="scientific">Coprinopsis marcescibilis</name>
    <name type="common">Agaric fungus</name>
    <name type="synonym">Psathyrella marcescibilis</name>
    <dbReference type="NCBI Taxonomy" id="230819"/>
    <lineage>
        <taxon>Eukaryota</taxon>
        <taxon>Fungi</taxon>
        <taxon>Dikarya</taxon>
        <taxon>Basidiomycota</taxon>
        <taxon>Agaricomycotina</taxon>
        <taxon>Agaricomycetes</taxon>
        <taxon>Agaricomycetidae</taxon>
        <taxon>Agaricales</taxon>
        <taxon>Agaricineae</taxon>
        <taxon>Psathyrellaceae</taxon>
        <taxon>Coprinopsis</taxon>
    </lineage>
</organism>
<proteinExistence type="predicted"/>
<reference evidence="2 3" key="1">
    <citation type="journal article" date="2019" name="Nat. Ecol. Evol.">
        <title>Megaphylogeny resolves global patterns of mushroom evolution.</title>
        <authorList>
            <person name="Varga T."/>
            <person name="Krizsan K."/>
            <person name="Foldi C."/>
            <person name="Dima B."/>
            <person name="Sanchez-Garcia M."/>
            <person name="Sanchez-Ramirez S."/>
            <person name="Szollosi G.J."/>
            <person name="Szarkandi J.G."/>
            <person name="Papp V."/>
            <person name="Albert L."/>
            <person name="Andreopoulos W."/>
            <person name="Angelini C."/>
            <person name="Antonin V."/>
            <person name="Barry K.W."/>
            <person name="Bougher N.L."/>
            <person name="Buchanan P."/>
            <person name="Buyck B."/>
            <person name="Bense V."/>
            <person name="Catcheside P."/>
            <person name="Chovatia M."/>
            <person name="Cooper J."/>
            <person name="Damon W."/>
            <person name="Desjardin D."/>
            <person name="Finy P."/>
            <person name="Geml J."/>
            <person name="Haridas S."/>
            <person name="Hughes K."/>
            <person name="Justo A."/>
            <person name="Karasinski D."/>
            <person name="Kautmanova I."/>
            <person name="Kiss B."/>
            <person name="Kocsube S."/>
            <person name="Kotiranta H."/>
            <person name="LaButti K.M."/>
            <person name="Lechner B.E."/>
            <person name="Liimatainen K."/>
            <person name="Lipzen A."/>
            <person name="Lukacs Z."/>
            <person name="Mihaltcheva S."/>
            <person name="Morgado L.N."/>
            <person name="Niskanen T."/>
            <person name="Noordeloos M.E."/>
            <person name="Ohm R.A."/>
            <person name="Ortiz-Santana B."/>
            <person name="Ovrebo C."/>
            <person name="Racz N."/>
            <person name="Riley R."/>
            <person name="Savchenko A."/>
            <person name="Shiryaev A."/>
            <person name="Soop K."/>
            <person name="Spirin V."/>
            <person name="Szebenyi C."/>
            <person name="Tomsovsky M."/>
            <person name="Tulloss R.E."/>
            <person name="Uehling J."/>
            <person name="Grigoriev I.V."/>
            <person name="Vagvolgyi C."/>
            <person name="Papp T."/>
            <person name="Martin F.M."/>
            <person name="Miettinen O."/>
            <person name="Hibbett D.S."/>
            <person name="Nagy L.G."/>
        </authorList>
    </citation>
    <scope>NUCLEOTIDE SEQUENCE [LARGE SCALE GENOMIC DNA]</scope>
    <source>
        <strain evidence="2 3">CBS 121175</strain>
    </source>
</reference>
<feature type="non-terminal residue" evidence="2">
    <location>
        <position position="88"/>
    </location>
</feature>
<feature type="compositionally biased region" description="Polar residues" evidence="1">
    <location>
        <begin position="68"/>
        <end position="81"/>
    </location>
</feature>
<dbReference type="Proteomes" id="UP000307440">
    <property type="component" value="Unassembled WGS sequence"/>
</dbReference>